<feature type="non-terminal residue" evidence="2">
    <location>
        <position position="1"/>
    </location>
</feature>
<dbReference type="AlphaFoldDB" id="A0A9N9H7H7"/>
<feature type="compositionally biased region" description="Basic residues" evidence="1">
    <location>
        <begin position="613"/>
        <end position="629"/>
    </location>
</feature>
<name>A0A9N9H7H7_9GLOM</name>
<reference evidence="2" key="1">
    <citation type="submission" date="2021-06" db="EMBL/GenBank/DDBJ databases">
        <authorList>
            <person name="Kallberg Y."/>
            <person name="Tangrot J."/>
            <person name="Rosling A."/>
        </authorList>
    </citation>
    <scope>NUCLEOTIDE SEQUENCE</scope>
    <source>
        <strain evidence="2">BR232B</strain>
    </source>
</reference>
<evidence type="ECO:0000256" key="1">
    <source>
        <dbReference type="SAM" id="MobiDB-lite"/>
    </source>
</evidence>
<organism evidence="2 3">
    <name type="scientific">Paraglomus brasilianum</name>
    <dbReference type="NCBI Taxonomy" id="144538"/>
    <lineage>
        <taxon>Eukaryota</taxon>
        <taxon>Fungi</taxon>
        <taxon>Fungi incertae sedis</taxon>
        <taxon>Mucoromycota</taxon>
        <taxon>Glomeromycotina</taxon>
        <taxon>Glomeromycetes</taxon>
        <taxon>Paraglomerales</taxon>
        <taxon>Paraglomeraceae</taxon>
        <taxon>Paraglomus</taxon>
    </lineage>
</organism>
<feature type="region of interest" description="Disordered" evidence="1">
    <location>
        <begin position="569"/>
        <end position="591"/>
    </location>
</feature>
<evidence type="ECO:0000313" key="3">
    <source>
        <dbReference type="Proteomes" id="UP000789739"/>
    </source>
</evidence>
<gene>
    <name evidence="2" type="ORF">PBRASI_LOCUS10440</name>
</gene>
<comment type="caution">
    <text evidence="2">The sequence shown here is derived from an EMBL/GenBank/DDBJ whole genome shotgun (WGS) entry which is preliminary data.</text>
</comment>
<feature type="region of interest" description="Disordered" evidence="1">
    <location>
        <begin position="606"/>
        <end position="629"/>
    </location>
</feature>
<sequence>MSSYENQIIYNNDDNTVSVPFGRAAEWYIANHPLLKNTRLKSQSRLHTTKLIREGFIQLYRIDGATDYIEWEASGVIKSTNRIDDILKLTEKGKARVENINMKVEKDKLCWYWVMFCANDGNRCQHLCGGIGECIPNCVNYDLPNNLKNGNDMHRCSVRVCSYTRLSYLNTSHPLRIKIEGVHFPSSAMMPEIGKMSRINLTREKRDEIIVSRRADHRTTRGIKGKLLASFNNADEHTLREAFLSSREICDNNTLKRFLTREDRRLKDNTGPWTILHYLIVEVLKPKGYVLYYQQPDISAPEDTTDRYYQLTVSDEFWLRNGRDYGQFYIGIDGKYDLNIDRAPVLTIIVENQAKHATPLAFGKQTVVTFIERLYGMKLLRENCHEEGTGRITYEAGLVTQFNMQSIEQASKTLNGKSAMLDEELLKMEEDCFQCLQPMMERLLVTFEVESREGYYLTNIATGECPTCLDYIWNGPFRDVCKHCHAARIFSKAQQEDHDKFSEETKYQLVTYFKNKERVLPADQKNKNIYFGSVEEAYNNIVELYMSQGDRIFYPSVLQSTMCMDPFRPSELNQRRIPNTGAPPKLPAKPRKANRILATQNVQNTINDLPSSVRKRQTQSIRNSKRGLT</sequence>
<keyword evidence="3" id="KW-1185">Reference proteome</keyword>
<dbReference type="OrthoDB" id="2424037at2759"/>
<accession>A0A9N9H7H7</accession>
<protein>
    <submittedName>
        <fullName evidence="2">3655_t:CDS:1</fullName>
    </submittedName>
</protein>
<dbReference type="Proteomes" id="UP000789739">
    <property type="component" value="Unassembled WGS sequence"/>
</dbReference>
<proteinExistence type="predicted"/>
<evidence type="ECO:0000313" key="2">
    <source>
        <dbReference type="EMBL" id="CAG8654534.1"/>
    </source>
</evidence>
<dbReference type="EMBL" id="CAJVPI010003118">
    <property type="protein sequence ID" value="CAG8654534.1"/>
    <property type="molecule type" value="Genomic_DNA"/>
</dbReference>